<sequence>MPLDTLSRAPTADGQLLCGNLRLSGKAIAVALVPSGVVHSRAPLYHVFTPGRVSGEADRIGAAWWKKGRKGGSFLLLILDRGSIPQPATLIATPNGDGTYAVSSRRPRKPRAA</sequence>
<dbReference type="InterPro" id="IPR007948">
    <property type="entry name" value="DUF736"/>
</dbReference>
<dbReference type="RefSeq" id="WP_183815392.1">
    <property type="nucleotide sequence ID" value="NZ_JACHOB010000001.1"/>
</dbReference>
<dbReference type="AlphaFoldDB" id="A0A840I124"/>
<name>A0A840I124_9PROT</name>
<comment type="caution">
    <text evidence="1">The sequence shown here is derived from an EMBL/GenBank/DDBJ whole genome shotgun (WGS) entry which is preliminary data.</text>
</comment>
<organism evidence="1 2">
    <name type="scientific">Parvularcula dongshanensis</name>
    <dbReference type="NCBI Taxonomy" id="1173995"/>
    <lineage>
        <taxon>Bacteria</taxon>
        <taxon>Pseudomonadati</taxon>
        <taxon>Pseudomonadota</taxon>
        <taxon>Alphaproteobacteria</taxon>
        <taxon>Parvularculales</taxon>
        <taxon>Parvularculaceae</taxon>
        <taxon>Parvularcula</taxon>
    </lineage>
</organism>
<proteinExistence type="predicted"/>
<dbReference type="Pfam" id="PF05284">
    <property type="entry name" value="DUF736"/>
    <property type="match status" value="1"/>
</dbReference>
<gene>
    <name evidence="1" type="ORF">GGQ59_000434</name>
</gene>
<accession>A0A840I124</accession>
<dbReference type="Proteomes" id="UP000563524">
    <property type="component" value="Unassembled WGS sequence"/>
</dbReference>
<evidence type="ECO:0000313" key="1">
    <source>
        <dbReference type="EMBL" id="MBB4657934.1"/>
    </source>
</evidence>
<dbReference type="EMBL" id="JACHOB010000001">
    <property type="protein sequence ID" value="MBB4657934.1"/>
    <property type="molecule type" value="Genomic_DNA"/>
</dbReference>
<evidence type="ECO:0000313" key="2">
    <source>
        <dbReference type="Proteomes" id="UP000563524"/>
    </source>
</evidence>
<reference evidence="1 2" key="1">
    <citation type="submission" date="2020-08" db="EMBL/GenBank/DDBJ databases">
        <title>Genomic Encyclopedia of Type Strains, Phase IV (KMG-IV): sequencing the most valuable type-strain genomes for metagenomic binning, comparative biology and taxonomic classification.</title>
        <authorList>
            <person name="Goeker M."/>
        </authorList>
    </citation>
    <scope>NUCLEOTIDE SEQUENCE [LARGE SCALE GENOMIC DNA]</scope>
    <source>
        <strain evidence="1 2">DSM 102850</strain>
    </source>
</reference>
<keyword evidence="2" id="KW-1185">Reference proteome</keyword>
<protein>
    <submittedName>
        <fullName evidence="1">Uncharacterized protein (DUF736 family)</fullName>
    </submittedName>
</protein>